<organism evidence="2 3">
    <name type="scientific">Raoultibacter timonensis</name>
    <dbReference type="NCBI Taxonomy" id="1907662"/>
    <lineage>
        <taxon>Bacteria</taxon>
        <taxon>Bacillati</taxon>
        <taxon>Actinomycetota</taxon>
        <taxon>Coriobacteriia</taxon>
        <taxon>Eggerthellales</taxon>
        <taxon>Eggerthellaceae</taxon>
        <taxon>Raoultibacter</taxon>
    </lineage>
</organism>
<dbReference type="RefSeq" id="WP_102378421.1">
    <property type="nucleotide sequence ID" value="NZ_AP025564.1"/>
</dbReference>
<dbReference type="InterPro" id="IPR017896">
    <property type="entry name" value="4Fe4S_Fe-S-bd"/>
</dbReference>
<name>A0ABN6MDG2_9ACTN</name>
<accession>A0ABN6MDG2</accession>
<dbReference type="Proteomes" id="UP001320544">
    <property type="component" value="Chromosome"/>
</dbReference>
<sequence length="111" mass="12445">MKRIDGEGIALLLDLDDCTGCFGCESACRETHRYPYDEDWMKTERRAPFLVDGKLRQYHLVAPVLDKCRACYNDDPNPLCVTGCPAGALKIGSLMDMVREAEGRHCTIFTA</sequence>
<dbReference type="PROSITE" id="PS51379">
    <property type="entry name" value="4FE4S_FER_2"/>
    <property type="match status" value="1"/>
</dbReference>
<dbReference type="SUPFAM" id="SSF54862">
    <property type="entry name" value="4Fe-4S ferredoxins"/>
    <property type="match status" value="1"/>
</dbReference>
<feature type="domain" description="4Fe-4S ferredoxin-type" evidence="1">
    <location>
        <begin position="9"/>
        <end position="39"/>
    </location>
</feature>
<evidence type="ECO:0000313" key="3">
    <source>
        <dbReference type="Proteomes" id="UP001320544"/>
    </source>
</evidence>
<dbReference type="EMBL" id="AP025564">
    <property type="protein sequence ID" value="BDE96037.1"/>
    <property type="molecule type" value="Genomic_DNA"/>
</dbReference>
<reference evidence="2 3" key="1">
    <citation type="submission" date="2022-01" db="EMBL/GenBank/DDBJ databases">
        <title>Novel bile acid biosynthetic pathways are enriched in the microbiome of centenarians.</title>
        <authorList>
            <person name="Sato Y."/>
            <person name="Atarashi K."/>
            <person name="Plichta R.D."/>
            <person name="Arai Y."/>
            <person name="Sasajima S."/>
            <person name="Kearney M.S."/>
            <person name="Suda W."/>
            <person name="Takeshita K."/>
            <person name="Sasaki T."/>
            <person name="Okamoto S."/>
            <person name="Skelly N.A."/>
            <person name="Okamura Y."/>
            <person name="Vlamakis H."/>
            <person name="Li Y."/>
            <person name="Tanoue T."/>
            <person name="Takei H."/>
            <person name="Nittono H."/>
            <person name="Narushima S."/>
            <person name="Irie J."/>
            <person name="Itoh H."/>
            <person name="Moriya K."/>
            <person name="Sugiura Y."/>
            <person name="Suematsu M."/>
            <person name="Moritoki N."/>
            <person name="Shibata S."/>
            <person name="Littman R.D."/>
            <person name="Fischbach A.M."/>
            <person name="Uwamino Y."/>
            <person name="Inoue T."/>
            <person name="Honda A."/>
            <person name="Hattori M."/>
            <person name="Murai T."/>
            <person name="Xavier J.R."/>
            <person name="Hirose N."/>
            <person name="Honda K."/>
        </authorList>
    </citation>
    <scope>NUCLEOTIDE SEQUENCE [LARGE SCALE GENOMIC DNA]</scope>
    <source>
        <strain evidence="2 3">CE91-St30</strain>
    </source>
</reference>
<protein>
    <recommendedName>
        <fullName evidence="1">4Fe-4S ferredoxin-type domain-containing protein</fullName>
    </recommendedName>
</protein>
<dbReference type="Gene3D" id="3.30.70.20">
    <property type="match status" value="1"/>
</dbReference>
<proteinExistence type="predicted"/>
<keyword evidence="3" id="KW-1185">Reference proteome</keyword>
<evidence type="ECO:0000259" key="1">
    <source>
        <dbReference type="PROSITE" id="PS51379"/>
    </source>
</evidence>
<gene>
    <name evidence="2" type="ORF">CE91St30_13700</name>
</gene>
<evidence type="ECO:0000313" key="2">
    <source>
        <dbReference type="EMBL" id="BDE96037.1"/>
    </source>
</evidence>